<dbReference type="Proteomes" id="UP001336020">
    <property type="component" value="Unassembled WGS sequence"/>
</dbReference>
<dbReference type="GO" id="GO:0004733">
    <property type="term" value="F:pyridoxamine phosphate oxidase activity"/>
    <property type="evidence" value="ECO:0007669"/>
    <property type="project" value="UniProtKB-EC"/>
</dbReference>
<feature type="binding site" evidence="5">
    <location>
        <begin position="79"/>
        <end position="80"/>
    </location>
    <ligand>
        <name>FMN</name>
        <dbReference type="ChEBI" id="CHEBI:58210"/>
    </ligand>
</feature>
<keyword evidence="4 5" id="KW-0560">Oxidoreductase</keyword>
<feature type="binding site" evidence="5">
    <location>
        <position position="130"/>
    </location>
    <ligand>
        <name>substrate</name>
    </ligand>
</feature>
<feature type="domain" description="Pyridoxine 5'-phosphate oxidase dimerisation C-terminal" evidence="7">
    <location>
        <begin position="176"/>
        <end position="216"/>
    </location>
</feature>
<comment type="catalytic activity">
    <reaction evidence="5">
        <text>pyridoxine 5'-phosphate + O2 = pyridoxal 5'-phosphate + H2O2</text>
        <dbReference type="Rhea" id="RHEA:15149"/>
        <dbReference type="ChEBI" id="CHEBI:15379"/>
        <dbReference type="ChEBI" id="CHEBI:16240"/>
        <dbReference type="ChEBI" id="CHEBI:58589"/>
        <dbReference type="ChEBI" id="CHEBI:597326"/>
        <dbReference type="EC" id="1.4.3.5"/>
    </reaction>
</comment>
<evidence type="ECO:0000256" key="2">
    <source>
        <dbReference type="ARBA" id="ARBA00022630"/>
    </source>
</evidence>
<feature type="binding site" evidence="5">
    <location>
        <begin position="143"/>
        <end position="144"/>
    </location>
    <ligand>
        <name>FMN</name>
        <dbReference type="ChEBI" id="CHEBI:58210"/>
    </ligand>
</feature>
<feature type="binding site" evidence="5">
    <location>
        <begin position="195"/>
        <end position="197"/>
    </location>
    <ligand>
        <name>substrate</name>
    </ligand>
</feature>
<dbReference type="Pfam" id="PF01243">
    <property type="entry name" value="PNPOx_N"/>
    <property type="match status" value="1"/>
</dbReference>
<comment type="subunit">
    <text evidence="5">Homodimer.</text>
</comment>
<keyword evidence="2 5" id="KW-0285">Flavoprotein</keyword>
<dbReference type="InterPro" id="IPR000659">
    <property type="entry name" value="Pyridox_Oxase"/>
</dbReference>
<feature type="binding site" evidence="5">
    <location>
        <position position="126"/>
    </location>
    <ligand>
        <name>substrate</name>
    </ligand>
</feature>
<evidence type="ECO:0000256" key="1">
    <source>
        <dbReference type="ARBA" id="ARBA00007301"/>
    </source>
</evidence>
<feature type="binding site" evidence="5">
    <location>
        <position position="189"/>
    </location>
    <ligand>
        <name>FMN</name>
        <dbReference type="ChEBI" id="CHEBI:58210"/>
    </ligand>
</feature>
<dbReference type="PIRSF" id="PIRSF000190">
    <property type="entry name" value="Pyd_amn-ph_oxd"/>
    <property type="match status" value="1"/>
</dbReference>
<comment type="function">
    <text evidence="5">Catalyzes the oxidation of either pyridoxine 5'-phosphate (PNP) or pyridoxamine 5'-phosphate (PMP) into pyridoxal 5'-phosphate (PLP).</text>
</comment>
<keyword evidence="9" id="KW-1185">Reference proteome</keyword>
<evidence type="ECO:0000256" key="4">
    <source>
        <dbReference type="ARBA" id="ARBA00023002"/>
    </source>
</evidence>
<dbReference type="RefSeq" id="WP_330135832.1">
    <property type="nucleotide sequence ID" value="NZ_JAUTXY010000013.1"/>
</dbReference>
<dbReference type="PROSITE" id="PS01064">
    <property type="entry name" value="PYRIDOX_OXIDASE"/>
    <property type="match status" value="1"/>
</dbReference>
<comment type="catalytic activity">
    <reaction evidence="5">
        <text>pyridoxamine 5'-phosphate + O2 + H2O = pyridoxal 5'-phosphate + H2O2 + NH4(+)</text>
        <dbReference type="Rhea" id="RHEA:15817"/>
        <dbReference type="ChEBI" id="CHEBI:15377"/>
        <dbReference type="ChEBI" id="CHEBI:15379"/>
        <dbReference type="ChEBI" id="CHEBI:16240"/>
        <dbReference type="ChEBI" id="CHEBI:28938"/>
        <dbReference type="ChEBI" id="CHEBI:58451"/>
        <dbReference type="ChEBI" id="CHEBI:597326"/>
        <dbReference type="EC" id="1.4.3.5"/>
    </reaction>
</comment>
<accession>A0ABU7LH00</accession>
<dbReference type="InterPro" id="IPR019576">
    <property type="entry name" value="Pyridoxamine_oxidase_dimer_C"/>
</dbReference>
<evidence type="ECO:0000259" key="6">
    <source>
        <dbReference type="Pfam" id="PF01243"/>
    </source>
</evidence>
<dbReference type="InterPro" id="IPR019740">
    <property type="entry name" value="Pyridox_Oxase_CS"/>
</dbReference>
<dbReference type="NCBIfam" id="TIGR00558">
    <property type="entry name" value="pdxH"/>
    <property type="match status" value="1"/>
</dbReference>
<sequence>MRVNYIPTAPAEEPSDIDLGPEDLEGGWLPYARRWLAAAVSAGVPEPNAIVLGTVDEHGHPATRTVLCKGIDAEGVTFFTNYGSDKARHLDAVPYASATFVWLPLHRQIGIRGPVVRVSAEETEAYWRTRPRGSQLGAWASQQSQPIASRADLDHALVEAGEKFGVDDDIPVPPFWGGFRISPDFVEFWQGRPNRMHNRVRTRLVDGRWHTQRLQP</sequence>
<dbReference type="SUPFAM" id="SSF50475">
    <property type="entry name" value="FMN-binding split barrel"/>
    <property type="match status" value="1"/>
</dbReference>
<evidence type="ECO:0000313" key="8">
    <source>
        <dbReference type="EMBL" id="MEE2060517.1"/>
    </source>
</evidence>
<comment type="similarity">
    <text evidence="1 5">Belongs to the pyridoxamine 5'-phosphate oxidase family.</text>
</comment>
<comment type="caution">
    <text evidence="8">The sequence shown here is derived from an EMBL/GenBank/DDBJ whole genome shotgun (WGS) entry which is preliminary data.</text>
</comment>
<evidence type="ECO:0000256" key="3">
    <source>
        <dbReference type="ARBA" id="ARBA00022643"/>
    </source>
</evidence>
<feature type="binding site" evidence="5">
    <location>
        <position position="69"/>
    </location>
    <ligand>
        <name>substrate</name>
    </ligand>
</feature>
<dbReference type="InterPro" id="IPR012349">
    <property type="entry name" value="Split_barrel_FMN-bd"/>
</dbReference>
<comment type="pathway">
    <text evidence="5">Cofactor metabolism; pyridoxal 5'-phosphate salvage; pyridoxal 5'-phosphate from pyridoxine 5'-phosphate: step 1/1.</text>
</comment>
<feature type="binding site" evidence="5">
    <location>
        <position position="134"/>
    </location>
    <ligand>
        <name>substrate</name>
    </ligand>
</feature>
<feature type="binding site" evidence="5">
    <location>
        <position position="86"/>
    </location>
    <ligand>
        <name>FMN</name>
        <dbReference type="ChEBI" id="CHEBI:58210"/>
    </ligand>
</feature>
<keyword evidence="3 5" id="KW-0288">FMN</keyword>
<gene>
    <name evidence="5 8" type="primary">pdxH</name>
    <name evidence="8" type="ORF">Q7514_23625</name>
</gene>
<evidence type="ECO:0000259" key="7">
    <source>
        <dbReference type="Pfam" id="PF10590"/>
    </source>
</evidence>
<dbReference type="Pfam" id="PF10590">
    <property type="entry name" value="PNP_phzG_C"/>
    <property type="match status" value="1"/>
</dbReference>
<organism evidence="8 9">
    <name type="scientific">Rhodococcus artemisiae</name>
    <dbReference type="NCBI Taxonomy" id="714159"/>
    <lineage>
        <taxon>Bacteria</taxon>
        <taxon>Bacillati</taxon>
        <taxon>Actinomycetota</taxon>
        <taxon>Actinomycetes</taxon>
        <taxon>Mycobacteriales</taxon>
        <taxon>Nocardiaceae</taxon>
        <taxon>Rhodococcus</taxon>
    </lineage>
</organism>
<comment type="cofactor">
    <cofactor evidence="5">
        <name>FMN</name>
        <dbReference type="ChEBI" id="CHEBI:58210"/>
    </cofactor>
    <text evidence="5">Binds 1 FMN per subunit.</text>
</comment>
<keyword evidence="5" id="KW-0664">Pyridoxine biosynthesis</keyword>
<evidence type="ECO:0000256" key="5">
    <source>
        <dbReference type="HAMAP-Rule" id="MF_01629"/>
    </source>
</evidence>
<proteinExistence type="inferred from homology"/>
<dbReference type="PANTHER" id="PTHR10851:SF0">
    <property type="entry name" value="PYRIDOXINE-5'-PHOSPHATE OXIDASE"/>
    <property type="match status" value="1"/>
</dbReference>
<feature type="binding site" evidence="5">
    <location>
        <begin position="64"/>
        <end position="69"/>
    </location>
    <ligand>
        <name>FMN</name>
        <dbReference type="ChEBI" id="CHEBI:58210"/>
    </ligand>
</feature>
<comment type="caution">
    <text evidence="5">Lacks conserved residue(s) required for the propagation of feature annotation.</text>
</comment>
<feature type="domain" description="Pyridoxamine 5'-phosphate oxidase N-terminal" evidence="6">
    <location>
        <begin position="38"/>
        <end position="150"/>
    </location>
</feature>
<dbReference type="EC" id="1.4.3.5" evidence="5"/>
<reference evidence="8 9" key="1">
    <citation type="submission" date="2023-07" db="EMBL/GenBank/DDBJ databases">
        <authorList>
            <person name="Girao M."/>
            <person name="Carvalho M.F."/>
        </authorList>
    </citation>
    <scope>NUCLEOTIDE SEQUENCE [LARGE SCALE GENOMIC DNA]</scope>
    <source>
        <strain evidence="8 9">YIM65754</strain>
    </source>
</reference>
<feature type="binding site" evidence="5">
    <location>
        <position position="199"/>
    </location>
    <ligand>
        <name>FMN</name>
        <dbReference type="ChEBI" id="CHEBI:58210"/>
    </ligand>
</feature>
<dbReference type="HAMAP" id="MF_01629">
    <property type="entry name" value="PdxH"/>
    <property type="match status" value="1"/>
</dbReference>
<comment type="pathway">
    <text evidence="5">Cofactor metabolism; pyridoxal 5'-phosphate salvage; pyridoxal 5'-phosphate from pyridoxamine 5'-phosphate: step 1/1.</text>
</comment>
<dbReference type="Gene3D" id="2.30.110.10">
    <property type="entry name" value="Electron Transport, Fmn-binding Protein, Chain A"/>
    <property type="match status" value="1"/>
</dbReference>
<protein>
    <recommendedName>
        <fullName evidence="5">Pyridoxine/pyridoxamine 5'-phosphate oxidase</fullName>
        <ecNumber evidence="5">1.4.3.5</ecNumber>
    </recommendedName>
    <alternativeName>
        <fullName evidence="5">PNP/PMP oxidase</fullName>
        <shortName evidence="5">PNPOx</shortName>
    </alternativeName>
    <alternativeName>
        <fullName evidence="5">Pyridoxal 5'-phosphate synthase</fullName>
    </alternativeName>
</protein>
<dbReference type="PANTHER" id="PTHR10851">
    <property type="entry name" value="PYRIDOXINE-5-PHOSPHATE OXIDASE"/>
    <property type="match status" value="1"/>
</dbReference>
<name>A0ABU7LH00_9NOCA</name>
<dbReference type="EMBL" id="JAUTXY010000013">
    <property type="protein sequence ID" value="MEE2060517.1"/>
    <property type="molecule type" value="Genomic_DNA"/>
</dbReference>
<dbReference type="NCBIfam" id="NF004231">
    <property type="entry name" value="PRK05679.1"/>
    <property type="match status" value="1"/>
</dbReference>
<dbReference type="InterPro" id="IPR011576">
    <property type="entry name" value="Pyridox_Oxase_N"/>
</dbReference>
<feature type="binding site" evidence="5">
    <location>
        <position position="108"/>
    </location>
    <ligand>
        <name>FMN</name>
        <dbReference type="ChEBI" id="CHEBI:58210"/>
    </ligand>
</feature>
<evidence type="ECO:0000313" key="9">
    <source>
        <dbReference type="Proteomes" id="UP001336020"/>
    </source>
</evidence>